<evidence type="ECO:0000313" key="2">
    <source>
        <dbReference type="EMBL" id="CAB4697070.1"/>
    </source>
</evidence>
<reference evidence="1" key="1">
    <citation type="submission" date="2020-05" db="EMBL/GenBank/DDBJ databases">
        <authorList>
            <person name="Chiriac C."/>
            <person name="Salcher M."/>
            <person name="Ghai R."/>
            <person name="Kavagutti S V."/>
        </authorList>
    </citation>
    <scope>NUCLEOTIDE SEQUENCE</scope>
</reference>
<protein>
    <submittedName>
        <fullName evidence="1">Unannotated protein</fullName>
    </submittedName>
</protein>
<dbReference type="AlphaFoldDB" id="A0A6J6DG90"/>
<evidence type="ECO:0000313" key="1">
    <source>
        <dbReference type="EMBL" id="CAB4562284.1"/>
    </source>
</evidence>
<proteinExistence type="predicted"/>
<dbReference type="EMBL" id="CAEZSU010000207">
    <property type="protein sequence ID" value="CAB4562284.1"/>
    <property type="molecule type" value="Genomic_DNA"/>
</dbReference>
<dbReference type="EMBL" id="CAEZXE010000249">
    <property type="protein sequence ID" value="CAB4697070.1"/>
    <property type="molecule type" value="Genomic_DNA"/>
</dbReference>
<gene>
    <name evidence="1" type="ORF">UFOPK1495_01576</name>
    <name evidence="2" type="ORF">UFOPK2350_01885</name>
</gene>
<sequence length="59" mass="6815">MIEQTADKLQRDVFERKRRAMEQLSEPEVVSEINDRHHFIGCEGCVGIVNDCGKRIVLD</sequence>
<organism evidence="1">
    <name type="scientific">freshwater metagenome</name>
    <dbReference type="NCBI Taxonomy" id="449393"/>
    <lineage>
        <taxon>unclassified sequences</taxon>
        <taxon>metagenomes</taxon>
        <taxon>ecological metagenomes</taxon>
    </lineage>
</organism>
<accession>A0A6J6DG90</accession>
<name>A0A6J6DG90_9ZZZZ</name>